<feature type="transmembrane region" description="Helical" evidence="6">
    <location>
        <begin position="45"/>
        <end position="68"/>
    </location>
</feature>
<evidence type="ECO:0000259" key="7">
    <source>
        <dbReference type="Pfam" id="PF12823"/>
    </source>
</evidence>
<gene>
    <name evidence="8" type="ORF">EHW97_04780</name>
</gene>
<reference evidence="8 9" key="1">
    <citation type="submission" date="2018-11" db="EMBL/GenBank/DDBJ databases">
        <authorList>
            <person name="Li F."/>
        </authorList>
    </citation>
    <scope>NUCLEOTIDE SEQUENCE [LARGE SCALE GENOMIC DNA]</scope>
    <source>
        <strain evidence="8 9">YS17T</strain>
    </source>
</reference>
<dbReference type="PANTHER" id="PTHR40077:SF1">
    <property type="entry name" value="MEMBRANE PROTEIN"/>
    <property type="match status" value="1"/>
</dbReference>
<feature type="domain" description="DUF3817" evidence="7">
    <location>
        <begin position="10"/>
        <end position="97"/>
    </location>
</feature>
<evidence type="ECO:0000313" key="9">
    <source>
        <dbReference type="Proteomes" id="UP000275225"/>
    </source>
</evidence>
<evidence type="ECO:0000313" key="8">
    <source>
        <dbReference type="EMBL" id="RQN09093.1"/>
    </source>
</evidence>
<keyword evidence="3 6" id="KW-0812">Transmembrane</keyword>
<comment type="subcellular location">
    <subcellularLocation>
        <location evidence="1">Cell membrane</location>
        <topology evidence="1">Multi-pass membrane protein</topology>
    </subcellularLocation>
</comment>
<keyword evidence="4 6" id="KW-1133">Transmembrane helix</keyword>
<dbReference type="PANTHER" id="PTHR40077">
    <property type="entry name" value="MEMBRANE PROTEIN-RELATED"/>
    <property type="match status" value="1"/>
</dbReference>
<keyword evidence="5 6" id="KW-0472">Membrane</keyword>
<dbReference type="EMBL" id="RQJX01000004">
    <property type="protein sequence ID" value="RQN09093.1"/>
    <property type="molecule type" value="Genomic_DNA"/>
</dbReference>
<evidence type="ECO:0000256" key="2">
    <source>
        <dbReference type="ARBA" id="ARBA00022475"/>
    </source>
</evidence>
<dbReference type="Proteomes" id="UP000275225">
    <property type="component" value="Unassembled WGS sequence"/>
</dbReference>
<evidence type="ECO:0000256" key="1">
    <source>
        <dbReference type="ARBA" id="ARBA00004651"/>
    </source>
</evidence>
<dbReference type="NCBIfam" id="TIGR03954">
    <property type="entry name" value="integ_memb_HG"/>
    <property type="match status" value="1"/>
</dbReference>
<dbReference type="Pfam" id="PF12823">
    <property type="entry name" value="DUF3817"/>
    <property type="match status" value="1"/>
</dbReference>
<comment type="caution">
    <text evidence="8">The sequence shown here is derived from an EMBL/GenBank/DDBJ whole genome shotgun (WGS) entry which is preliminary data.</text>
</comment>
<proteinExistence type="predicted"/>
<evidence type="ECO:0000256" key="5">
    <source>
        <dbReference type="ARBA" id="ARBA00023136"/>
    </source>
</evidence>
<feature type="transmembrane region" description="Helical" evidence="6">
    <location>
        <begin position="74"/>
        <end position="95"/>
    </location>
</feature>
<evidence type="ECO:0000256" key="3">
    <source>
        <dbReference type="ARBA" id="ARBA00022692"/>
    </source>
</evidence>
<evidence type="ECO:0000256" key="4">
    <source>
        <dbReference type="ARBA" id="ARBA00022989"/>
    </source>
</evidence>
<evidence type="ECO:0000256" key="6">
    <source>
        <dbReference type="SAM" id="Phobius"/>
    </source>
</evidence>
<dbReference type="InterPro" id="IPR023845">
    <property type="entry name" value="DUF3817_TM"/>
</dbReference>
<name>A0A3N6X632_9ACTN</name>
<sequence>MCVNPVVVRRLFRTVAIAEAISWTGLLIGMYLKYVPETTELGVQIFGPIHGGLFVLYCLATLIAWRIFNWSVPALLWGLFAAIPPLFTIVFDVWAERRGLLDPERAELAPTA</sequence>
<keyword evidence="9" id="KW-1185">Reference proteome</keyword>
<dbReference type="GO" id="GO:0005886">
    <property type="term" value="C:plasma membrane"/>
    <property type="evidence" value="ECO:0007669"/>
    <property type="project" value="UniProtKB-SubCell"/>
</dbReference>
<organism evidence="8 9">
    <name type="scientific">Aeromicrobium camelliae</name>
    <dbReference type="NCBI Taxonomy" id="1538144"/>
    <lineage>
        <taxon>Bacteria</taxon>
        <taxon>Bacillati</taxon>
        <taxon>Actinomycetota</taxon>
        <taxon>Actinomycetes</taxon>
        <taxon>Propionibacteriales</taxon>
        <taxon>Nocardioidaceae</taxon>
        <taxon>Aeromicrobium</taxon>
    </lineage>
</organism>
<dbReference type="AlphaFoldDB" id="A0A3N6X632"/>
<keyword evidence="2" id="KW-1003">Cell membrane</keyword>
<feature type="transmembrane region" description="Helical" evidence="6">
    <location>
        <begin position="12"/>
        <end position="33"/>
    </location>
</feature>
<protein>
    <submittedName>
        <fullName evidence="8">DUF3817 domain-containing protein</fullName>
    </submittedName>
</protein>
<accession>A0A3N6X632</accession>
<dbReference type="OrthoDB" id="3396203at2"/>